<name>B0WAC4_CULQU</name>
<dbReference type="CDD" id="cd01433">
    <property type="entry name" value="Ribosomal_L16_L10e"/>
    <property type="match status" value="1"/>
</dbReference>
<dbReference type="InterPro" id="IPR000114">
    <property type="entry name" value="Ribosomal_uL16_bact-type"/>
</dbReference>
<proteinExistence type="inferred from homology"/>
<dbReference type="Pfam" id="PF00252">
    <property type="entry name" value="Ribosomal_L16"/>
    <property type="match status" value="1"/>
</dbReference>
<dbReference type="eggNOG" id="KOG3422">
    <property type="taxonomic scope" value="Eukaryota"/>
</dbReference>
<dbReference type="InterPro" id="IPR016180">
    <property type="entry name" value="Ribosomal_uL16_dom"/>
</dbReference>
<dbReference type="InterPro" id="IPR047873">
    <property type="entry name" value="Ribosomal_uL16"/>
</dbReference>
<keyword evidence="5" id="KW-0496">Mitochondrion</keyword>
<dbReference type="HOGENOM" id="CLU_566533_0_0_1"/>
<dbReference type="GO" id="GO:0005762">
    <property type="term" value="C:mitochondrial large ribosomal subunit"/>
    <property type="evidence" value="ECO:0007669"/>
    <property type="project" value="TreeGrafter"/>
</dbReference>
<dbReference type="FunFam" id="3.90.1170.10:FF:000005">
    <property type="entry name" value="39S ribosomal protein L16, mitochondrial"/>
    <property type="match status" value="1"/>
</dbReference>
<dbReference type="SUPFAM" id="SSF54686">
    <property type="entry name" value="Ribosomal protein L16p/L10e"/>
    <property type="match status" value="1"/>
</dbReference>
<dbReference type="PANTHER" id="PTHR12220">
    <property type="entry name" value="50S/60S RIBOSOMAL PROTEIN L16"/>
    <property type="match status" value="1"/>
</dbReference>
<evidence type="ECO:0000256" key="8">
    <source>
        <dbReference type="ARBA" id="ARBA00035440"/>
    </source>
</evidence>
<dbReference type="PANTHER" id="PTHR12220:SF13">
    <property type="entry name" value="LARGE RIBOSOMAL SUBUNIT PROTEIN UL16M"/>
    <property type="match status" value="1"/>
</dbReference>
<dbReference type="GO" id="GO:0019843">
    <property type="term" value="F:rRNA binding"/>
    <property type="evidence" value="ECO:0007669"/>
    <property type="project" value="InterPro"/>
</dbReference>
<gene>
    <name evidence="11" type="primary">6035474</name>
    <name evidence="10" type="ORF">CpipJ_CPIJ003976</name>
</gene>
<dbReference type="OrthoDB" id="377209at2759"/>
<feature type="region of interest" description="Disordered" evidence="9">
    <location>
        <begin position="157"/>
        <end position="176"/>
    </location>
</feature>
<dbReference type="VEuPathDB" id="VectorBase:CQUJHB013517"/>
<evidence type="ECO:0000256" key="7">
    <source>
        <dbReference type="ARBA" id="ARBA00035302"/>
    </source>
</evidence>
<evidence type="ECO:0000256" key="2">
    <source>
        <dbReference type="ARBA" id="ARBA00008931"/>
    </source>
</evidence>
<evidence type="ECO:0000256" key="6">
    <source>
        <dbReference type="ARBA" id="ARBA00023274"/>
    </source>
</evidence>
<dbReference type="GO" id="GO:0032543">
    <property type="term" value="P:mitochondrial translation"/>
    <property type="evidence" value="ECO:0007669"/>
    <property type="project" value="TreeGrafter"/>
</dbReference>
<protein>
    <recommendedName>
        <fullName evidence="7">Large ribosomal subunit protein uL16m</fullName>
    </recommendedName>
    <alternativeName>
        <fullName evidence="8">39S ribosomal protein L16, mitochondrial</fullName>
    </alternativeName>
</protein>
<evidence type="ECO:0000313" key="12">
    <source>
        <dbReference type="Proteomes" id="UP000002320"/>
    </source>
</evidence>
<dbReference type="VEuPathDB" id="VectorBase:CPIJ003976"/>
<sequence length="482" mass="55453">MFKRKIAHIYLISDTAQLQCQGIERELLPERVRIVEKNLLGIFKNLSAYHMQLDSRLKAEGFKSRVMNVFKAREEWATRRTHFLWIAIVETQPEEVPALLKGIADTDSSTPVLKHDIYNDGMPLNTTEDIDGWETVAAQTFTNSKWDTLDPVSSAVPHISLRGDDDSDDGGGSKDDQARRLTMREIEEKIVQYQDQFEYAMGQVRVDWNFGEEIAHYRRSLPSDAPCFARIQPFSSSVARLAGASPKSMKEEHYRKKDKVPLDFRLVYRAPMEHYLADVVIPERPKLRFMDKVPILPSNMKAPKLQKKLKFMRGPETVHNSLLHKQYGIVATGGGRLRWGHFEMIRLGIGRKMDVSRMFAAWRVDAPWQPITKKGQGQRMGGGKSAIDHYVTPVKSGRVIVEMAGKCEFAEVKPILETVCHKLPFKAMVVSHEMLEEMKAEEERLKRDNLNEYSLKYIIQNNMGGCHRWLSPVDHKWFGKYH</sequence>
<evidence type="ECO:0000313" key="10">
    <source>
        <dbReference type="EMBL" id="EDS41014.1"/>
    </source>
</evidence>
<reference evidence="10" key="1">
    <citation type="submission" date="2007-03" db="EMBL/GenBank/DDBJ databases">
        <title>Annotation of Culex pipiens quinquefasciatus.</title>
        <authorList>
            <consortium name="The Broad Institute Genome Sequencing Platform"/>
            <person name="Atkinson P.W."/>
            <person name="Hemingway J."/>
            <person name="Christensen B.M."/>
            <person name="Higgs S."/>
            <person name="Kodira C."/>
            <person name="Hannick L."/>
            <person name="Megy K."/>
            <person name="O'Leary S."/>
            <person name="Pearson M."/>
            <person name="Haas B.J."/>
            <person name="Mauceli E."/>
            <person name="Wortman J.R."/>
            <person name="Lee N.H."/>
            <person name="Guigo R."/>
            <person name="Stanke M."/>
            <person name="Alvarado L."/>
            <person name="Amedeo P."/>
            <person name="Antoine C.H."/>
            <person name="Arensburger P."/>
            <person name="Bidwell S.L."/>
            <person name="Crawford M."/>
            <person name="Camaro F."/>
            <person name="Devon K."/>
            <person name="Engels R."/>
            <person name="Hammond M."/>
            <person name="Howarth C."/>
            <person name="Koehrsen M."/>
            <person name="Lawson D."/>
            <person name="Montgomery P."/>
            <person name="Nene V."/>
            <person name="Nusbaum C."/>
            <person name="Puiu D."/>
            <person name="Romero-Severson J."/>
            <person name="Severson D.W."/>
            <person name="Shumway M."/>
            <person name="Sisk P."/>
            <person name="Stolte C."/>
            <person name="Zeng Q."/>
            <person name="Eisenstadt E."/>
            <person name="Fraser-Liggett C."/>
            <person name="Strausberg R."/>
            <person name="Galagan J."/>
            <person name="Birren B."/>
            <person name="Collins F.H."/>
        </authorList>
    </citation>
    <scope>NUCLEOTIDE SEQUENCE [LARGE SCALE GENOMIC DNA]</scope>
    <source>
        <strain evidence="10">JHB</strain>
    </source>
</reference>
<evidence type="ECO:0000256" key="9">
    <source>
        <dbReference type="SAM" id="MobiDB-lite"/>
    </source>
</evidence>
<dbReference type="eggNOG" id="KOG0151">
    <property type="taxonomic scope" value="Eukaryota"/>
</dbReference>
<dbReference type="Proteomes" id="UP000002320">
    <property type="component" value="Unassembled WGS sequence"/>
</dbReference>
<dbReference type="GO" id="GO:0003735">
    <property type="term" value="F:structural constituent of ribosome"/>
    <property type="evidence" value="ECO:0007669"/>
    <property type="project" value="InterPro"/>
</dbReference>
<evidence type="ECO:0000256" key="1">
    <source>
        <dbReference type="ARBA" id="ARBA00004173"/>
    </source>
</evidence>
<dbReference type="AlphaFoldDB" id="B0WAC4"/>
<dbReference type="EMBL" id="DS231870">
    <property type="protein sequence ID" value="EDS41014.1"/>
    <property type="molecule type" value="Genomic_DNA"/>
</dbReference>
<dbReference type="InterPro" id="IPR036920">
    <property type="entry name" value="Ribosomal_uL16_sf"/>
</dbReference>
<evidence type="ECO:0000256" key="4">
    <source>
        <dbReference type="ARBA" id="ARBA00022980"/>
    </source>
</evidence>
<evidence type="ECO:0000256" key="5">
    <source>
        <dbReference type="ARBA" id="ARBA00023128"/>
    </source>
</evidence>
<reference evidence="11" key="2">
    <citation type="submission" date="2021-02" db="UniProtKB">
        <authorList>
            <consortium name="EnsemblMetazoa"/>
        </authorList>
    </citation>
    <scope>IDENTIFICATION</scope>
    <source>
        <strain evidence="11">JHB</strain>
    </source>
</reference>
<keyword evidence="3" id="KW-0809">Transit peptide</keyword>
<dbReference type="InParanoid" id="B0WAC4"/>
<dbReference type="KEGG" id="cqu:CpipJ_CPIJ003976"/>
<accession>B0WAC4</accession>
<comment type="similarity">
    <text evidence="2">Belongs to the universal ribosomal protein uL16 family.</text>
</comment>
<evidence type="ECO:0000313" key="11">
    <source>
        <dbReference type="EnsemblMetazoa" id="CPIJ003976-PA"/>
    </source>
</evidence>
<dbReference type="VEuPathDB" id="VectorBase:CQUJHB006141"/>
<keyword evidence="6" id="KW-0687">Ribonucleoprotein</keyword>
<keyword evidence="12" id="KW-1185">Reference proteome</keyword>
<dbReference type="GO" id="GO:0005743">
    <property type="term" value="C:mitochondrial inner membrane"/>
    <property type="evidence" value="ECO:0007669"/>
    <property type="project" value="UniProtKB-ARBA"/>
</dbReference>
<dbReference type="EnsemblMetazoa" id="CPIJ003976-RA">
    <property type="protein sequence ID" value="CPIJ003976-PA"/>
    <property type="gene ID" value="CPIJ003976"/>
</dbReference>
<dbReference type="Gene3D" id="3.90.1170.10">
    <property type="entry name" value="Ribosomal protein L10e/L16"/>
    <property type="match status" value="1"/>
</dbReference>
<comment type="subcellular location">
    <subcellularLocation>
        <location evidence="1">Mitochondrion</location>
    </subcellularLocation>
</comment>
<evidence type="ECO:0000256" key="3">
    <source>
        <dbReference type="ARBA" id="ARBA00022946"/>
    </source>
</evidence>
<organism>
    <name type="scientific">Culex quinquefasciatus</name>
    <name type="common">Southern house mosquito</name>
    <name type="synonym">Culex pungens</name>
    <dbReference type="NCBI Taxonomy" id="7176"/>
    <lineage>
        <taxon>Eukaryota</taxon>
        <taxon>Metazoa</taxon>
        <taxon>Ecdysozoa</taxon>
        <taxon>Arthropoda</taxon>
        <taxon>Hexapoda</taxon>
        <taxon>Insecta</taxon>
        <taxon>Pterygota</taxon>
        <taxon>Neoptera</taxon>
        <taxon>Endopterygota</taxon>
        <taxon>Diptera</taxon>
        <taxon>Nematocera</taxon>
        <taxon>Culicoidea</taxon>
        <taxon>Culicidae</taxon>
        <taxon>Culicinae</taxon>
        <taxon>Culicini</taxon>
        <taxon>Culex</taxon>
        <taxon>Culex</taxon>
    </lineage>
</organism>
<keyword evidence="4" id="KW-0689">Ribosomal protein</keyword>
<dbReference type="STRING" id="7176.B0WAC4"/>